<dbReference type="Gene3D" id="1.10.8.60">
    <property type="match status" value="1"/>
</dbReference>
<accession>A0A0D9ZGQ8</accession>
<dbReference type="HOGENOM" id="CLU_1112779_0_0_1"/>
<dbReference type="EnsemblPlants" id="OGLUM04G01440.2">
    <property type="protein sequence ID" value="OGLUM04G01440.2"/>
    <property type="gene ID" value="OGLUM04G01440"/>
</dbReference>
<dbReference type="STRING" id="40148.A0A0D9ZGQ8"/>
<feature type="region of interest" description="Disordered" evidence="1">
    <location>
        <begin position="25"/>
        <end position="52"/>
    </location>
</feature>
<dbReference type="Gramene" id="OGLUM04G01440.2">
    <property type="protein sequence ID" value="OGLUM04G01440.2"/>
    <property type="gene ID" value="OGLUM04G01440"/>
</dbReference>
<dbReference type="SUPFAM" id="SSF46785">
    <property type="entry name" value="Winged helix' DNA-binding domain"/>
    <property type="match status" value="1"/>
</dbReference>
<dbReference type="Proteomes" id="UP000026961">
    <property type="component" value="Chromosome 4"/>
</dbReference>
<dbReference type="GO" id="GO:0000278">
    <property type="term" value="P:mitotic cell cycle"/>
    <property type="evidence" value="ECO:0007669"/>
    <property type="project" value="TreeGrafter"/>
</dbReference>
<dbReference type="GO" id="GO:0030174">
    <property type="term" value="P:regulation of DNA-templated DNA replication initiation"/>
    <property type="evidence" value="ECO:0007669"/>
    <property type="project" value="InterPro"/>
</dbReference>
<dbReference type="InterPro" id="IPR045173">
    <property type="entry name" value="Cdt1"/>
</dbReference>
<name>A0A0D9ZGQ8_9ORYZ</name>
<evidence type="ECO:0000313" key="2">
    <source>
        <dbReference type="EnsemblPlants" id="OGLUM04G01440.2"/>
    </source>
</evidence>
<dbReference type="GO" id="GO:0070182">
    <property type="term" value="F:DNA polymerase binding"/>
    <property type="evidence" value="ECO:0007669"/>
    <property type="project" value="TreeGrafter"/>
</dbReference>
<dbReference type="GO" id="GO:0003677">
    <property type="term" value="F:DNA binding"/>
    <property type="evidence" value="ECO:0007669"/>
    <property type="project" value="InterPro"/>
</dbReference>
<organism evidence="2">
    <name type="scientific">Oryza glumipatula</name>
    <dbReference type="NCBI Taxonomy" id="40148"/>
    <lineage>
        <taxon>Eukaryota</taxon>
        <taxon>Viridiplantae</taxon>
        <taxon>Streptophyta</taxon>
        <taxon>Embryophyta</taxon>
        <taxon>Tracheophyta</taxon>
        <taxon>Spermatophyta</taxon>
        <taxon>Magnoliopsida</taxon>
        <taxon>Liliopsida</taxon>
        <taxon>Poales</taxon>
        <taxon>Poaceae</taxon>
        <taxon>BOP clade</taxon>
        <taxon>Oryzoideae</taxon>
        <taxon>Oryzeae</taxon>
        <taxon>Oryzinae</taxon>
        <taxon>Oryza</taxon>
    </lineage>
</organism>
<reference evidence="2" key="2">
    <citation type="submission" date="2018-05" db="EMBL/GenBank/DDBJ databases">
        <title>OgluRS3 (Oryza glumaepatula Reference Sequence Version 3).</title>
        <authorList>
            <person name="Zhang J."/>
            <person name="Kudrna D."/>
            <person name="Lee S."/>
            <person name="Talag J."/>
            <person name="Welchert J."/>
            <person name="Wing R.A."/>
        </authorList>
    </citation>
    <scope>NUCLEOTIDE SEQUENCE [LARGE SCALE GENOMIC DNA]</scope>
</reference>
<reference evidence="2" key="1">
    <citation type="submission" date="2015-04" db="UniProtKB">
        <authorList>
            <consortium name="EnsemblPlants"/>
        </authorList>
    </citation>
    <scope>IDENTIFICATION</scope>
</reference>
<dbReference type="InterPro" id="IPR036390">
    <property type="entry name" value="WH_DNA-bd_sf"/>
</dbReference>
<protein>
    <submittedName>
        <fullName evidence="2">Uncharacterized protein</fullName>
    </submittedName>
</protein>
<dbReference type="PANTHER" id="PTHR28637:SF1">
    <property type="entry name" value="DNA REPLICATION FACTOR CDT1"/>
    <property type="match status" value="1"/>
</dbReference>
<evidence type="ECO:0000256" key="1">
    <source>
        <dbReference type="SAM" id="MobiDB-lite"/>
    </source>
</evidence>
<dbReference type="GO" id="GO:0071163">
    <property type="term" value="P:DNA replication preinitiation complex assembly"/>
    <property type="evidence" value="ECO:0007669"/>
    <property type="project" value="InterPro"/>
</dbReference>
<dbReference type="PANTHER" id="PTHR28637">
    <property type="entry name" value="DNA REPLICATION FACTOR CDT1"/>
    <property type="match status" value="1"/>
</dbReference>
<dbReference type="AlphaFoldDB" id="A0A0D9ZGQ8"/>
<dbReference type="eggNOG" id="KOG4762">
    <property type="taxonomic scope" value="Eukaryota"/>
</dbReference>
<sequence length="250" mass="27501">MGKAAAALADQFLTPEKPTRKVAAAAGHIWTPDRPEQPSAAVRKAHGSSGGVAGVRRAALELRQWSERGAASLAPDEDELEAVERQLDVGPTSVRSPVKRKAKLPESWCLWVVYLVSYEMLCEFFNCFESSTQLLRMKGSKASFPNICATIQHLSERKPQSIDVALLWPGRFVLCDFPGWHECLEILEVHSREVSLASDASLEDVASLTERFTGADPSLASLVHMPFYLVGLQFISTHCETTSEEFEGQA</sequence>
<dbReference type="GO" id="GO:0005634">
    <property type="term" value="C:nucleus"/>
    <property type="evidence" value="ECO:0007669"/>
    <property type="project" value="TreeGrafter"/>
</dbReference>
<keyword evidence="3" id="KW-1185">Reference proteome</keyword>
<evidence type="ECO:0000313" key="3">
    <source>
        <dbReference type="Proteomes" id="UP000026961"/>
    </source>
</evidence>
<dbReference type="GO" id="GO:0000076">
    <property type="term" value="P:DNA replication checkpoint signaling"/>
    <property type="evidence" value="ECO:0007669"/>
    <property type="project" value="TreeGrafter"/>
</dbReference>
<proteinExistence type="predicted"/>